<dbReference type="EMBL" id="JAENIM010000041">
    <property type="protein sequence ID" value="MBK1791646.1"/>
    <property type="molecule type" value="Genomic_DNA"/>
</dbReference>
<feature type="coiled-coil region" evidence="1">
    <location>
        <begin position="84"/>
        <end position="111"/>
    </location>
</feature>
<comment type="caution">
    <text evidence="3">The sequence shown here is derived from an EMBL/GenBank/DDBJ whole genome shotgun (WGS) entry which is preliminary data.</text>
</comment>
<evidence type="ECO:0008006" key="5">
    <source>
        <dbReference type="Google" id="ProtNLM"/>
    </source>
</evidence>
<proteinExistence type="predicted"/>
<dbReference type="RefSeq" id="WP_200311665.1">
    <property type="nucleotide sequence ID" value="NZ_JAENIM010000041.1"/>
</dbReference>
<keyword evidence="2" id="KW-0732">Signal</keyword>
<reference evidence="3" key="1">
    <citation type="submission" date="2021-01" db="EMBL/GenBank/DDBJ databases">
        <title>Modified the classification status of verrucomicrobia.</title>
        <authorList>
            <person name="Feng X."/>
        </authorList>
    </citation>
    <scope>NUCLEOTIDE SEQUENCE</scope>
    <source>
        <strain evidence="3">_KCTC 22039</strain>
    </source>
</reference>
<evidence type="ECO:0000256" key="1">
    <source>
        <dbReference type="SAM" id="Coils"/>
    </source>
</evidence>
<name>A0A8J7ME71_9BACT</name>
<keyword evidence="4" id="KW-1185">Reference proteome</keyword>
<feature type="chain" id="PRO_5035287984" description="Type IV pilus biogenesis protein PilP" evidence="2">
    <location>
        <begin position="23"/>
        <end position="218"/>
    </location>
</feature>
<feature type="signal peptide" evidence="2">
    <location>
        <begin position="1"/>
        <end position="22"/>
    </location>
</feature>
<evidence type="ECO:0000256" key="2">
    <source>
        <dbReference type="SAM" id="SignalP"/>
    </source>
</evidence>
<evidence type="ECO:0000313" key="4">
    <source>
        <dbReference type="Proteomes" id="UP000624703"/>
    </source>
</evidence>
<dbReference type="Proteomes" id="UP000624703">
    <property type="component" value="Unassembled WGS sequence"/>
</dbReference>
<keyword evidence="1" id="KW-0175">Coiled coil</keyword>
<accession>A0A8J7ME71</accession>
<evidence type="ECO:0000313" key="3">
    <source>
        <dbReference type="EMBL" id="MBK1791646.1"/>
    </source>
</evidence>
<gene>
    <name evidence="3" type="ORF">JIN82_10835</name>
</gene>
<organism evidence="3 4">
    <name type="scientific">Persicirhabdus sediminis</name>
    <dbReference type="NCBI Taxonomy" id="454144"/>
    <lineage>
        <taxon>Bacteria</taxon>
        <taxon>Pseudomonadati</taxon>
        <taxon>Verrucomicrobiota</taxon>
        <taxon>Verrucomicrobiia</taxon>
        <taxon>Verrucomicrobiales</taxon>
        <taxon>Verrucomicrobiaceae</taxon>
        <taxon>Persicirhabdus</taxon>
    </lineage>
</organism>
<sequence length="218" mass="24045">MNVTQMLLGATAAMMLAALVLSMNNNQTGDSGQADRSQSDLIRENQRLEAELMRMRMSQAAAVPVAPAPVYTPTVPVVPDEEALAAEIERNMQLEEELRLKEIEAKMAQDEAMEIARHDLEKRNRDARRARDINMAMLMAQVVEWTDEEGIQFAIIDVKMPDLVNEGMTLGIRRNGGIVGRLQVSRISFEGNFADPLPASFPGGVDVKVGDELIVVPD</sequence>
<dbReference type="AlphaFoldDB" id="A0A8J7ME71"/>
<protein>
    <recommendedName>
        <fullName evidence="5">Type IV pilus biogenesis protein PilP</fullName>
    </recommendedName>
</protein>